<name>A0A0M3VH90_MARPO</name>
<dbReference type="SUPFAM" id="SSF54373">
    <property type="entry name" value="FAD-linked reductases, C-terminal domain"/>
    <property type="match status" value="1"/>
</dbReference>
<dbReference type="Pfam" id="PF01593">
    <property type="entry name" value="Amino_oxidase"/>
    <property type="match status" value="1"/>
</dbReference>
<accession>A0A0M3VH90</accession>
<reference evidence="4" key="1">
    <citation type="submission" date="2015-03" db="EMBL/GenBank/DDBJ databases">
        <title>Marchantia polymorpha polyamine oxidase 2 gene.</title>
        <authorList>
            <person name="Kim D.W."/>
            <person name="Berberich T."/>
            <person name="Yokoyama J."/>
            <person name="Kojima S."/>
            <person name="Kusano T."/>
        </authorList>
    </citation>
    <scope>NUCLEOTIDE SEQUENCE</scope>
</reference>
<dbReference type="AlphaFoldDB" id="A0A0M3VH90"/>
<dbReference type="EMBL" id="LC032034">
    <property type="protein sequence ID" value="BAS31068.1"/>
    <property type="molecule type" value="mRNA"/>
</dbReference>
<comment type="similarity">
    <text evidence="1">Belongs to the flavin monoamine oxidase family.</text>
</comment>
<sequence>MCRLSTLSANMARLSSLVAAAFVSVVSLMALQAAAEMITTDVIIIGAGASGITAAKTLADQGVTDFVMLEATDRVGGRVRNADFAGGKVELGANWVEGVNGPGPVNPVWTLAQEVNLRSFYSFFDNGTSNIYDERGFVPIEEAASTVEAADKAFEFVGELSKNLTEGNIEDISQQTGQRFFGFYPKTAIEMALDWWYYDFTTAEPPRASSLKNTVPLPTEEIFGPDHYFVADPRGYAVVFQPLLKSYLKMDGETVVDSRLKLGKVVNKIEYTDTGVVVSTADGSVYKAKAAIVTASIGVLQSNLINFSPGLPFWKMSVIYQFDMAVYTKIFLSFPSKFWPTHPGSEFMLYADESRGYYTIWQSLDKQFPDKSLIFVTVTDEQSKRVNQQSFNDTLGEVMVVLRKMFGENIPMADEIYYYDWQSDPYAKGSYSNWPIGVSTFEFKQLQAGTCRTCLFLWRTHKRTLQWLSPWRVA</sequence>
<feature type="chain" id="PRO_5005791016" evidence="2">
    <location>
        <begin position="36"/>
        <end position="474"/>
    </location>
</feature>
<dbReference type="SUPFAM" id="SSF51905">
    <property type="entry name" value="FAD/NAD(P)-binding domain"/>
    <property type="match status" value="1"/>
</dbReference>
<evidence type="ECO:0000256" key="2">
    <source>
        <dbReference type="SAM" id="SignalP"/>
    </source>
</evidence>
<protein>
    <submittedName>
        <fullName evidence="4">Polyamine oxidase</fullName>
    </submittedName>
</protein>
<dbReference type="PANTHER" id="PTHR10742">
    <property type="entry name" value="FLAVIN MONOAMINE OXIDASE"/>
    <property type="match status" value="1"/>
</dbReference>
<organism evidence="4">
    <name type="scientific">Marchantia polymorpha</name>
    <name type="common">Common liverwort</name>
    <name type="synonym">Marchantia aquatica</name>
    <dbReference type="NCBI Taxonomy" id="3197"/>
    <lineage>
        <taxon>Eukaryota</taxon>
        <taxon>Viridiplantae</taxon>
        <taxon>Streptophyta</taxon>
        <taxon>Embryophyta</taxon>
        <taxon>Marchantiophyta</taxon>
        <taxon>Marchantiopsida</taxon>
        <taxon>Marchantiidae</taxon>
        <taxon>Marchantiales</taxon>
        <taxon>Marchantiaceae</taxon>
        <taxon>Marchantia</taxon>
    </lineage>
</organism>
<keyword evidence="2" id="KW-0732">Signal</keyword>
<feature type="domain" description="Amine oxidase" evidence="3">
    <location>
        <begin position="50"/>
        <end position="448"/>
    </location>
</feature>
<evidence type="ECO:0000259" key="3">
    <source>
        <dbReference type="Pfam" id="PF01593"/>
    </source>
</evidence>
<dbReference type="Gene3D" id="3.50.50.60">
    <property type="entry name" value="FAD/NAD(P)-binding domain"/>
    <property type="match status" value="1"/>
</dbReference>
<evidence type="ECO:0000256" key="1">
    <source>
        <dbReference type="ARBA" id="ARBA00005995"/>
    </source>
</evidence>
<dbReference type="InterPro" id="IPR002937">
    <property type="entry name" value="Amino_oxidase"/>
</dbReference>
<feature type="signal peptide" evidence="2">
    <location>
        <begin position="1"/>
        <end position="35"/>
    </location>
</feature>
<dbReference type="InterPro" id="IPR050281">
    <property type="entry name" value="Flavin_monoamine_oxidase"/>
</dbReference>
<evidence type="ECO:0000313" key="4">
    <source>
        <dbReference type="EMBL" id="BAS31068.1"/>
    </source>
</evidence>
<dbReference type="InterPro" id="IPR036188">
    <property type="entry name" value="FAD/NAD-bd_sf"/>
</dbReference>
<proteinExistence type="evidence at transcript level"/>
<gene>
    <name evidence="4" type="primary">MpPAO2</name>
</gene>
<dbReference type="Gene3D" id="3.90.660.10">
    <property type="match status" value="1"/>
</dbReference>
<dbReference type="GO" id="GO:0016491">
    <property type="term" value="F:oxidoreductase activity"/>
    <property type="evidence" value="ECO:0007669"/>
    <property type="project" value="InterPro"/>
</dbReference>
<dbReference type="PANTHER" id="PTHR10742:SF313">
    <property type="entry name" value="AMINE OXIDASE"/>
    <property type="match status" value="1"/>
</dbReference>